<feature type="transmembrane region" description="Helical" evidence="1">
    <location>
        <begin position="17"/>
        <end position="38"/>
    </location>
</feature>
<sequence length="255" mass="26671">MTALVKSELRKVFTTRIWWILLLASLAWVALSLGISILASGMEDGLSRDSTEYAGSVWPVGASGTLFTMVVGIMMVTSEYQHRTINVTFLTSPRRLPVVLSKVVAAVLVSLLFGVVVVGISALAAGASILSGGGELNLVDNQVPRILVGSVAAYAVYAMIGVGIGALIRNQVAALVVSVLWVFMLEPILVVVPQLQDVGKWMPGGAVSALYDTGVDYGFGAADLLPVWGAALVLVGYAAVAIALASVTTLRRDVV</sequence>
<feature type="transmembrane region" description="Helical" evidence="1">
    <location>
        <begin position="227"/>
        <end position="250"/>
    </location>
</feature>
<keyword evidence="3" id="KW-1185">Reference proteome</keyword>
<keyword evidence="1" id="KW-0812">Transmembrane</keyword>
<feature type="transmembrane region" description="Helical" evidence="1">
    <location>
        <begin position="146"/>
        <end position="168"/>
    </location>
</feature>
<dbReference type="STRING" id="501010.NOSIN_20285"/>
<keyword evidence="1" id="KW-1133">Transmembrane helix</keyword>
<reference evidence="3" key="1">
    <citation type="submission" date="2016-08" db="EMBL/GenBank/DDBJ databases">
        <authorList>
            <person name="Tokovenko B."/>
            <person name="Kalinowski J."/>
        </authorList>
    </citation>
    <scope>NUCLEOTIDE SEQUENCE [LARGE SCALE GENOMIC DNA]</scope>
    <source>
        <strain evidence="3">UTMC102</strain>
    </source>
</reference>
<dbReference type="OrthoDB" id="5244396at2"/>
<evidence type="ECO:0000313" key="2">
    <source>
        <dbReference type="EMBL" id="OOC55884.1"/>
    </source>
</evidence>
<feature type="transmembrane region" description="Helical" evidence="1">
    <location>
        <begin position="175"/>
        <end position="195"/>
    </location>
</feature>
<dbReference type="PANTHER" id="PTHR37305:SF1">
    <property type="entry name" value="MEMBRANE PROTEIN"/>
    <property type="match status" value="1"/>
</dbReference>
<gene>
    <name evidence="2" type="ORF">NOSIN_20285</name>
</gene>
<feature type="transmembrane region" description="Helical" evidence="1">
    <location>
        <begin position="58"/>
        <end position="78"/>
    </location>
</feature>
<organism evidence="2 3">
    <name type="scientific">Nocardiopsis sinuspersici</name>
    <dbReference type="NCBI Taxonomy" id="501010"/>
    <lineage>
        <taxon>Bacteria</taxon>
        <taxon>Bacillati</taxon>
        <taxon>Actinomycetota</taxon>
        <taxon>Actinomycetes</taxon>
        <taxon>Streptosporangiales</taxon>
        <taxon>Nocardiopsidaceae</taxon>
        <taxon>Nocardiopsis</taxon>
    </lineage>
</organism>
<name>A0A1V3C502_9ACTN</name>
<dbReference type="Pfam" id="PF12679">
    <property type="entry name" value="ABC2_membrane_2"/>
    <property type="match status" value="1"/>
</dbReference>
<dbReference type="AlphaFoldDB" id="A0A1V3C502"/>
<accession>A0A1V3C502</accession>
<feature type="transmembrane region" description="Helical" evidence="1">
    <location>
        <begin position="99"/>
        <end position="126"/>
    </location>
</feature>
<evidence type="ECO:0000313" key="3">
    <source>
        <dbReference type="Proteomes" id="UP000189004"/>
    </source>
</evidence>
<comment type="caution">
    <text evidence="2">The sequence shown here is derived from an EMBL/GenBank/DDBJ whole genome shotgun (WGS) entry which is preliminary data.</text>
</comment>
<evidence type="ECO:0008006" key="4">
    <source>
        <dbReference type="Google" id="ProtNLM"/>
    </source>
</evidence>
<proteinExistence type="predicted"/>
<dbReference type="RefSeq" id="WP_077692316.1">
    <property type="nucleotide sequence ID" value="NZ_MCOK01000001.1"/>
</dbReference>
<dbReference type="Proteomes" id="UP000189004">
    <property type="component" value="Unassembled WGS sequence"/>
</dbReference>
<dbReference type="PANTHER" id="PTHR37305">
    <property type="entry name" value="INTEGRAL MEMBRANE PROTEIN-RELATED"/>
    <property type="match status" value="1"/>
</dbReference>
<evidence type="ECO:0000256" key="1">
    <source>
        <dbReference type="SAM" id="Phobius"/>
    </source>
</evidence>
<dbReference type="EMBL" id="MCOK01000001">
    <property type="protein sequence ID" value="OOC55884.1"/>
    <property type="molecule type" value="Genomic_DNA"/>
</dbReference>
<protein>
    <recommendedName>
        <fullName evidence="4">ABC transporter permease</fullName>
    </recommendedName>
</protein>
<keyword evidence="1" id="KW-0472">Membrane</keyword>